<protein>
    <submittedName>
        <fullName evidence="1">FxLYD domain-containing protein</fullName>
    </submittedName>
</protein>
<dbReference type="NCBIfam" id="NF038353">
    <property type="entry name" value="FxLYD_dom"/>
    <property type="match status" value="1"/>
</dbReference>
<dbReference type="EMBL" id="JAUMVS010000023">
    <property type="protein sequence ID" value="MDO4841508.1"/>
    <property type="molecule type" value="Genomic_DNA"/>
</dbReference>
<proteinExistence type="predicted"/>
<name>A0AA43RHW3_9ACTN</name>
<gene>
    <name evidence="1" type="ORF">Q3982_02385</name>
</gene>
<dbReference type="PROSITE" id="PS51257">
    <property type="entry name" value="PROKAR_LIPOPROTEIN"/>
    <property type="match status" value="1"/>
</dbReference>
<keyword evidence="2" id="KW-1185">Reference proteome</keyword>
<reference evidence="1" key="1">
    <citation type="submission" date="2023-07" db="EMBL/GenBank/DDBJ databases">
        <title>Between Cages and Wild: Unraveling the Impact of Captivity on Animal Microbiomes and Antimicrobial Resistance.</title>
        <authorList>
            <person name="Schmartz G.P."/>
            <person name="Rehner J."/>
            <person name="Schuff M.J."/>
            <person name="Becker S.L."/>
            <person name="Kravczyk M."/>
            <person name="Gurevich A."/>
            <person name="Francke R."/>
            <person name="Mueller R."/>
            <person name="Keller V."/>
            <person name="Keller A."/>
        </authorList>
    </citation>
    <scope>NUCLEOTIDE SEQUENCE</scope>
    <source>
        <strain evidence="1">S12M_St_49</strain>
    </source>
</reference>
<evidence type="ECO:0000313" key="2">
    <source>
        <dbReference type="Proteomes" id="UP001168575"/>
    </source>
</evidence>
<dbReference type="Proteomes" id="UP001168575">
    <property type="component" value="Unassembled WGS sequence"/>
</dbReference>
<evidence type="ECO:0000313" key="1">
    <source>
        <dbReference type="EMBL" id="MDO4841508.1"/>
    </source>
</evidence>
<accession>A0AA43RHW3</accession>
<dbReference type="AlphaFoldDB" id="A0AA43RHW3"/>
<dbReference type="InterPro" id="IPR047676">
    <property type="entry name" value="FxLYD_dom"/>
</dbReference>
<sequence length="514" mass="57638">MKSSLRIVFPVLLLAILLSGCGSSKYDNAISQMDQGNYQAALDILSGITGHENAAEKIKECKYALGNEAIAAEDWDTAISHFSDLDYKDSDELLEHCSTEKGMTENADYDFLAAMEKSVLDRIDSVSSTNYDNATVVNTELVYVEKYKDAAFYDADLKALAEKYVEGLIIQKEALKELRDGDLQVKWQRGLVYRYEVLRDLYENYGFLADNTDFIATYVSACDSQKELLDGMEALIDDIVTQMTELDSLWVDNHKVFCTLTNNTDYRFNATFELDCLDANGVIIEETSTYVDDIDAGSSYQISFYVSDPDSIYSFNYEAYFDAISLATPTKEITTVQQTYEDMQNATDHLSLTNNGYTIKGYPISKDSVTKIGDQLVVNQGVIYEEIGAGIDLYCDYGLSQVLDEAFFIVLTGEGTDPENWNDLSKELYGFISTDGTDKEIIGKLETLSCVNGTFDYELRKYEFEIADLGKAVEELQISEEMFGYVLAKLSEYPSEIMFDGNSVSITLEVKTYG</sequence>
<comment type="caution">
    <text evidence="1">The sequence shown here is derived from an EMBL/GenBank/DDBJ whole genome shotgun (WGS) entry which is preliminary data.</text>
</comment>
<organism evidence="1 2">
    <name type="scientific">Phoenicibacter congonensis</name>
    <dbReference type="NCBI Taxonomy" id="1944646"/>
    <lineage>
        <taxon>Bacteria</taxon>
        <taxon>Bacillati</taxon>
        <taxon>Actinomycetota</taxon>
        <taxon>Coriobacteriia</taxon>
        <taxon>Eggerthellales</taxon>
        <taxon>Eggerthellaceae</taxon>
        <taxon>Phoenicibacter</taxon>
    </lineage>
</organism>